<protein>
    <submittedName>
        <fullName evidence="1">Uncharacterized protein</fullName>
    </submittedName>
</protein>
<sequence length="51" mass="5743">MKQFKTQRVIIIRFAMAPVSIHTPCSLPAGPIWIMINAFNLQLKTELSGTE</sequence>
<organism evidence="1">
    <name type="scientific">Anguilla anguilla</name>
    <name type="common">European freshwater eel</name>
    <name type="synonym">Muraena anguilla</name>
    <dbReference type="NCBI Taxonomy" id="7936"/>
    <lineage>
        <taxon>Eukaryota</taxon>
        <taxon>Metazoa</taxon>
        <taxon>Chordata</taxon>
        <taxon>Craniata</taxon>
        <taxon>Vertebrata</taxon>
        <taxon>Euteleostomi</taxon>
        <taxon>Actinopterygii</taxon>
        <taxon>Neopterygii</taxon>
        <taxon>Teleostei</taxon>
        <taxon>Anguilliformes</taxon>
        <taxon>Anguillidae</taxon>
        <taxon>Anguilla</taxon>
    </lineage>
</organism>
<dbReference type="AlphaFoldDB" id="A0A0E9X7Q7"/>
<evidence type="ECO:0000313" key="1">
    <source>
        <dbReference type="EMBL" id="JAH98659.1"/>
    </source>
</evidence>
<accession>A0A0E9X7Q7</accession>
<reference evidence="1" key="1">
    <citation type="submission" date="2014-11" db="EMBL/GenBank/DDBJ databases">
        <authorList>
            <person name="Amaro Gonzalez C."/>
        </authorList>
    </citation>
    <scope>NUCLEOTIDE SEQUENCE</scope>
</reference>
<proteinExistence type="predicted"/>
<name>A0A0E9X7Q7_ANGAN</name>
<dbReference type="EMBL" id="GBXM01009918">
    <property type="protein sequence ID" value="JAH98659.1"/>
    <property type="molecule type" value="Transcribed_RNA"/>
</dbReference>
<reference evidence="1" key="2">
    <citation type="journal article" date="2015" name="Fish Shellfish Immunol.">
        <title>Early steps in the European eel (Anguilla anguilla)-Vibrio vulnificus interaction in the gills: Role of the RtxA13 toxin.</title>
        <authorList>
            <person name="Callol A."/>
            <person name="Pajuelo D."/>
            <person name="Ebbesson L."/>
            <person name="Teles M."/>
            <person name="MacKenzie S."/>
            <person name="Amaro C."/>
        </authorList>
    </citation>
    <scope>NUCLEOTIDE SEQUENCE</scope>
</reference>